<gene>
    <name evidence="1" type="ORF">LX12_004326</name>
</gene>
<organism evidence="1 2">
    <name type="scientific">Williamsia serinedens</name>
    <dbReference type="NCBI Taxonomy" id="391736"/>
    <lineage>
        <taxon>Bacteria</taxon>
        <taxon>Bacillati</taxon>
        <taxon>Actinomycetota</taxon>
        <taxon>Actinomycetes</taxon>
        <taxon>Mycobacteriales</taxon>
        <taxon>Nocardiaceae</taxon>
        <taxon>Williamsia</taxon>
    </lineage>
</organism>
<protein>
    <submittedName>
        <fullName evidence="1">Uncharacterized protein</fullName>
    </submittedName>
</protein>
<sequence>MNITEADLIRAAAPRSDQINADDLMSGPKVVTIDDVRRGSSEQPIEIVTREFGPDRPYRPGKSMIRVLITAWGKEASTYKGRRLMLYRDPDITFGREKVGGIRISAMSHLDKKLVLALTVTRGKRAPYVVEPLAEQPAPDYESAQNRVAETTDLDELRAIYADMKADGTDQAKQVMAAVMARKDALQPDPPDEVA</sequence>
<dbReference type="Proteomes" id="UP001205740">
    <property type="component" value="Unassembled WGS sequence"/>
</dbReference>
<proteinExistence type="predicted"/>
<comment type="caution">
    <text evidence="1">The sequence shown here is derived from an EMBL/GenBank/DDBJ whole genome shotgun (WGS) entry which is preliminary data.</text>
</comment>
<evidence type="ECO:0000313" key="1">
    <source>
        <dbReference type="EMBL" id="MCP2163113.1"/>
    </source>
</evidence>
<accession>A0ABT1H918</accession>
<name>A0ABT1H918_9NOCA</name>
<reference evidence="1 2" key="1">
    <citation type="submission" date="2022-06" db="EMBL/GenBank/DDBJ databases">
        <title>Genomic Encyclopedia of Archaeal and Bacterial Type Strains, Phase II (KMG-II): from individual species to whole genera.</title>
        <authorList>
            <person name="Goeker M."/>
        </authorList>
    </citation>
    <scope>NUCLEOTIDE SEQUENCE [LARGE SCALE GENOMIC DNA]</scope>
    <source>
        <strain evidence="1 2">DSM 45037</strain>
    </source>
</reference>
<keyword evidence="2" id="KW-1185">Reference proteome</keyword>
<evidence type="ECO:0000313" key="2">
    <source>
        <dbReference type="Proteomes" id="UP001205740"/>
    </source>
</evidence>
<dbReference type="RefSeq" id="WP_253656682.1">
    <property type="nucleotide sequence ID" value="NZ_BAAAOE010000001.1"/>
</dbReference>
<dbReference type="EMBL" id="JAMTCG010000016">
    <property type="protein sequence ID" value="MCP2163113.1"/>
    <property type="molecule type" value="Genomic_DNA"/>
</dbReference>